<dbReference type="AlphaFoldDB" id="G8R376"/>
<evidence type="ECO:0000256" key="2">
    <source>
        <dbReference type="SAM" id="SignalP"/>
    </source>
</evidence>
<evidence type="ECO:0000259" key="3">
    <source>
        <dbReference type="PROSITE" id="PS50093"/>
    </source>
</evidence>
<evidence type="ECO:0000313" key="4">
    <source>
        <dbReference type="EMBL" id="AEV34101.1"/>
    </source>
</evidence>
<dbReference type="PROSITE" id="PS50093">
    <property type="entry name" value="PKD"/>
    <property type="match status" value="4"/>
</dbReference>
<keyword evidence="1 2" id="KW-0732">Signal</keyword>
<dbReference type="InterPro" id="IPR026444">
    <property type="entry name" value="Secre_tail"/>
</dbReference>
<dbReference type="eggNOG" id="COG3291">
    <property type="taxonomic scope" value="Bacteria"/>
</dbReference>
<feature type="chain" id="PRO_5005682240" evidence="2">
    <location>
        <begin position="19"/>
        <end position="603"/>
    </location>
</feature>
<proteinExistence type="predicted"/>
<feature type="domain" description="PKD" evidence="3">
    <location>
        <begin position="356"/>
        <end position="385"/>
    </location>
</feature>
<dbReference type="NCBIfam" id="TIGR04183">
    <property type="entry name" value="Por_Secre_tail"/>
    <property type="match status" value="1"/>
</dbReference>
<name>G8R376_OWEHD</name>
<dbReference type="EMBL" id="CP003156">
    <property type="protein sequence ID" value="AEV34101.1"/>
    <property type="molecule type" value="Genomic_DNA"/>
</dbReference>
<evidence type="ECO:0000313" key="5">
    <source>
        <dbReference type="Proteomes" id="UP000005631"/>
    </source>
</evidence>
<dbReference type="CDD" id="cd00146">
    <property type="entry name" value="PKD"/>
    <property type="match status" value="3"/>
</dbReference>
<dbReference type="OrthoDB" id="1491481at2"/>
<reference evidence="4 5" key="1">
    <citation type="journal article" date="2012" name="Stand. Genomic Sci.">
        <title>Genome sequence of the orange-pigmented seawater bacterium Owenweeksia hongkongensis type strain (UST20020801(T)).</title>
        <authorList>
            <person name="Riedel T."/>
            <person name="Held B."/>
            <person name="Nolan M."/>
            <person name="Lucas S."/>
            <person name="Lapidus A."/>
            <person name="Tice H."/>
            <person name="Del Rio T.G."/>
            <person name="Cheng J.F."/>
            <person name="Han C."/>
            <person name="Tapia R."/>
            <person name="Goodwin L.A."/>
            <person name="Pitluck S."/>
            <person name="Liolios K."/>
            <person name="Mavromatis K."/>
            <person name="Pagani I."/>
            <person name="Ivanova N."/>
            <person name="Mikhailova N."/>
            <person name="Pati A."/>
            <person name="Chen A."/>
            <person name="Palaniappan K."/>
            <person name="Rohde M."/>
            <person name="Tindall B.J."/>
            <person name="Detter J.C."/>
            <person name="Goker M."/>
            <person name="Woyke T."/>
            <person name="Bristow J."/>
            <person name="Eisen J.A."/>
            <person name="Markowitz V."/>
            <person name="Hugenholtz P."/>
            <person name="Klenk H.P."/>
            <person name="Kyrpides N.C."/>
        </authorList>
    </citation>
    <scope>NUCLEOTIDE SEQUENCE</scope>
    <source>
        <strain evidence="5">DSM 17368 / JCM 12287 / NRRL B-23963</strain>
    </source>
</reference>
<dbReference type="HOGENOM" id="CLU_452583_0_0_10"/>
<feature type="domain" description="PKD" evidence="3">
    <location>
        <begin position="51"/>
        <end position="88"/>
    </location>
</feature>
<dbReference type="RefSeq" id="WP_014203448.1">
    <property type="nucleotide sequence ID" value="NC_016599.1"/>
</dbReference>
<keyword evidence="5" id="KW-1185">Reference proteome</keyword>
<dbReference type="Pfam" id="PF18962">
    <property type="entry name" value="Por_Secre_tail"/>
    <property type="match status" value="1"/>
</dbReference>
<protein>
    <submittedName>
        <fullName evidence="4">PDK repeat-containing protein</fullName>
    </submittedName>
</protein>
<dbReference type="InterPro" id="IPR000601">
    <property type="entry name" value="PKD_dom"/>
</dbReference>
<dbReference type="Proteomes" id="UP000005631">
    <property type="component" value="Chromosome"/>
</dbReference>
<dbReference type="InterPro" id="IPR013783">
    <property type="entry name" value="Ig-like_fold"/>
</dbReference>
<feature type="domain" description="PKD" evidence="3">
    <location>
        <begin position="262"/>
        <end position="291"/>
    </location>
</feature>
<organism evidence="4 5">
    <name type="scientific">Owenweeksia hongkongensis (strain DSM 17368 / CIP 108786 / JCM 12287 / NRRL B-23963 / UST20020801)</name>
    <dbReference type="NCBI Taxonomy" id="926562"/>
    <lineage>
        <taxon>Bacteria</taxon>
        <taxon>Pseudomonadati</taxon>
        <taxon>Bacteroidota</taxon>
        <taxon>Flavobacteriia</taxon>
        <taxon>Flavobacteriales</taxon>
        <taxon>Owenweeksiaceae</taxon>
        <taxon>Owenweeksia</taxon>
    </lineage>
</organism>
<dbReference type="Gene3D" id="2.60.40.10">
    <property type="entry name" value="Immunoglobulins"/>
    <property type="match status" value="4"/>
</dbReference>
<dbReference type="InterPro" id="IPR035986">
    <property type="entry name" value="PKD_dom_sf"/>
</dbReference>
<feature type="signal peptide" evidence="2">
    <location>
        <begin position="1"/>
        <end position="18"/>
    </location>
</feature>
<dbReference type="SMART" id="SM00089">
    <property type="entry name" value="PKD"/>
    <property type="match status" value="3"/>
</dbReference>
<feature type="domain" description="PKD" evidence="3">
    <location>
        <begin position="439"/>
        <end position="478"/>
    </location>
</feature>
<dbReference type="InterPro" id="IPR022409">
    <property type="entry name" value="PKD/Chitinase_dom"/>
</dbReference>
<dbReference type="Pfam" id="PF18911">
    <property type="entry name" value="PKD_4"/>
    <property type="match status" value="3"/>
</dbReference>
<dbReference type="STRING" id="926562.Oweho_3149"/>
<evidence type="ECO:0000256" key="1">
    <source>
        <dbReference type="ARBA" id="ARBA00022729"/>
    </source>
</evidence>
<accession>G8R376</accession>
<gene>
    <name evidence="4" type="ordered locus">Oweho_3149</name>
</gene>
<dbReference type="SUPFAM" id="SSF49299">
    <property type="entry name" value="PKD domain"/>
    <property type="match status" value="4"/>
</dbReference>
<dbReference type="KEGG" id="oho:Oweho_3149"/>
<sequence length="603" mass="66668">MKKLLTTVLLLGSLGMLSGQYNWTSNGRFYKVPDTTLSATFLNFQKDLNIGETVQYHWDFGDGTSVSYSGYQRVVNHIYSSQGWYTVKWTQTILDIRQDTLKNTVFIDSVSVGFINNVFGCDIDISVPDTINYFRTIHVEDESDTCQMPSRLAQELLFIYNDYGVNISYTSPRNQWIPYGGLGYWAEKAGQNRVLLIKRYVNDSTGKVLSENIGSKEFYIDPDIDAWSSIASIQSTTTKGKVSFTPSYGAPGFDPNIHKEHFLWSFGSGTSDTSKLPTHTFSNSGKYVIKLQYSIEDTASGKTVGLGLSYDTVVIAASNECHAGFEFEPHWANANKIEFENTSQNLYSAGTTEDFFEWDFGDGAMSTDIEPDHTYSKDGTYVVKLIHRVGDAQYNTVCSDTITKIITIGDGCHASYTIDTASSVNGNINVFNTSNYAKSGSTTVTYQWDFGDGITSNLAHPTHTYATSGPYQACLTINTVDSLNNTCTGYACHWLGLDSIGGLIFKSTGGFTLNVIDPNTVSVEENKVLDVNIYPNPASGFVNVEGLREDAEWTLFNLQGAMVSKGVLTSGDARINLEMLKSGLYVFNIQTKNSIKSMKLSIR</sequence>